<evidence type="ECO:0000256" key="12">
    <source>
        <dbReference type="ARBA" id="ARBA00023136"/>
    </source>
</evidence>
<name>A0A1E5QMW5_9CYAN</name>
<feature type="transmembrane region" description="Helical" evidence="14">
    <location>
        <begin position="390"/>
        <end position="409"/>
    </location>
</feature>
<evidence type="ECO:0000256" key="1">
    <source>
        <dbReference type="ARBA" id="ARBA00000085"/>
    </source>
</evidence>
<evidence type="ECO:0000256" key="13">
    <source>
        <dbReference type="SAM" id="Coils"/>
    </source>
</evidence>
<dbReference type="CDD" id="cd00130">
    <property type="entry name" value="PAS"/>
    <property type="match status" value="1"/>
</dbReference>
<evidence type="ECO:0000256" key="10">
    <source>
        <dbReference type="ARBA" id="ARBA00022989"/>
    </source>
</evidence>
<feature type="transmembrane region" description="Helical" evidence="14">
    <location>
        <begin position="359"/>
        <end position="378"/>
    </location>
</feature>
<comment type="subcellular location">
    <subcellularLocation>
        <location evidence="2">Membrane</location>
        <topology evidence="2">Multi-pass membrane protein</topology>
    </subcellularLocation>
</comment>
<evidence type="ECO:0000256" key="8">
    <source>
        <dbReference type="ARBA" id="ARBA00022777"/>
    </source>
</evidence>
<organism evidence="17">
    <name type="scientific">Desertifilum tharense IPPAS B-1220</name>
    <dbReference type="NCBI Taxonomy" id="1781255"/>
    <lineage>
        <taxon>Bacteria</taxon>
        <taxon>Bacillati</taxon>
        <taxon>Cyanobacteriota</taxon>
        <taxon>Cyanophyceae</taxon>
        <taxon>Desertifilales</taxon>
        <taxon>Desertifilaceae</taxon>
        <taxon>Desertifilum</taxon>
    </lineage>
</organism>
<dbReference type="InterPro" id="IPR013767">
    <property type="entry name" value="PAS_fold"/>
</dbReference>
<sequence>MSIKFKSVGLKRTLSPSETWGFGFAGHLAFLSTAPIIAAELGWRSLWVWLPCVPIAMLLMFQVKRLAQRWPDVSGGTPSYILRIFRRYPLLGQYAAIGYYLSWVAFVPVNAIVLTDLIQANLATVDLQAPTFILNLLFTLLMWAIAFSGTRALAIVTLFFMVPAMGLLLLFSVQGLGWLIFSPNSPGLFPSPSEVQNLPPWQFSDWAKSFFVAIYGIYGCEIGAAFMADSRSPQRTANFLNLSAFLIAPIGIGGTWVLARLSTTSLGDNAYLAFLSASSNFWGPFAPPLVTFSIASACLLASATAVAATPRMAYQFAQDGYLAPVLGIISRRGVMGPALLLNLTLSLLCLAWGNISQIVMVTGSAWVAAGALLHLGLWLRRRRSFSRWPYISLACFGIESAVLIVGGLAWDGQDLIVGLLLPGVAIWVDWIVRQVRFAPFQAQWWIDRYNVRDRAQVQDFVRFQVLTLIGLVGGSSLITWWIDRYLGNSNTTREANNLFVVWLLTAVFLGIAIACWTSLPQATAIIEARQQAEHFFKIALDAIIILDERGYISQANPAAERLFQRPQNRLIGRSLTEFLTDFPTDPNTWIDRSEHHLILDEEIRILDVAKSDRSTQVLTEYVIILRDITERKHQEVSLRLALESQEQLAATATAQARQLEDTLEDLKRTQSQLIHTEKMSSLGQLVAGVAHEINNPVNFIFGNLSHARDYTRDLLDLIDLYQTYFPNPPAAITEKIEATDLEFIIADFPQLIASMHVGANRIREIVQSLRHFARIDEAQIKAVNIHEGIDSTLMILQNRTKAKPDRPAIGIVKEYGDLPLVECYPGLLNQVFMNLLCNAIDALEEYHSVSKSRSGAWLGRTSPTSRESLTQTRRSEIQIRTEYLPNTRTIRITLRDNGPGIAPDVLERIFEPFFTTKPIGLGTGLGLAISHQAIVEKHHGKLECVSQPGEGTTFYLEIPLRQDHTP</sequence>
<dbReference type="Pfam" id="PF00989">
    <property type="entry name" value="PAS"/>
    <property type="match status" value="1"/>
</dbReference>
<dbReference type="PRINTS" id="PR00344">
    <property type="entry name" value="BCTRLSENSOR"/>
</dbReference>
<dbReference type="Gene3D" id="1.20.1740.10">
    <property type="entry name" value="Amino acid/polyamine transporter I"/>
    <property type="match status" value="1"/>
</dbReference>
<dbReference type="OrthoDB" id="9773246at2"/>
<feature type="transmembrane region" description="Helical" evidence="14">
    <location>
        <begin position="460"/>
        <end position="482"/>
    </location>
</feature>
<feature type="transmembrane region" description="Helical" evidence="14">
    <location>
        <begin position="206"/>
        <end position="227"/>
    </location>
</feature>
<accession>A0A1E5QMW5</accession>
<dbReference type="Pfam" id="PF00324">
    <property type="entry name" value="AA_permease"/>
    <property type="match status" value="1"/>
</dbReference>
<dbReference type="SMART" id="SM00387">
    <property type="entry name" value="HATPase_c"/>
    <property type="match status" value="1"/>
</dbReference>
<evidence type="ECO:0000313" key="17">
    <source>
        <dbReference type="EMBL" id="OEJ76019.1"/>
    </source>
</evidence>
<feature type="transmembrane region" description="Helical" evidence="14">
    <location>
        <begin position="20"/>
        <end position="39"/>
    </location>
</feature>
<dbReference type="GO" id="GO:0016020">
    <property type="term" value="C:membrane"/>
    <property type="evidence" value="ECO:0007669"/>
    <property type="project" value="UniProtKB-SubCell"/>
</dbReference>
<dbReference type="GO" id="GO:0055085">
    <property type="term" value="P:transmembrane transport"/>
    <property type="evidence" value="ECO:0007669"/>
    <property type="project" value="InterPro"/>
</dbReference>
<dbReference type="Gene3D" id="3.30.450.20">
    <property type="entry name" value="PAS domain"/>
    <property type="match status" value="1"/>
</dbReference>
<dbReference type="GO" id="GO:0000155">
    <property type="term" value="F:phosphorelay sensor kinase activity"/>
    <property type="evidence" value="ECO:0007669"/>
    <property type="project" value="InterPro"/>
</dbReference>
<keyword evidence="9" id="KW-0067">ATP-binding</keyword>
<feature type="domain" description="Histidine kinase" evidence="15">
    <location>
        <begin position="688"/>
        <end position="962"/>
    </location>
</feature>
<feature type="coiled-coil region" evidence="13">
    <location>
        <begin position="642"/>
        <end position="676"/>
    </location>
</feature>
<dbReference type="Pfam" id="PF02518">
    <property type="entry name" value="HATPase_c"/>
    <property type="match status" value="1"/>
</dbReference>
<dbReference type="InterPro" id="IPR005467">
    <property type="entry name" value="His_kinase_dom"/>
</dbReference>
<dbReference type="CDD" id="cd00082">
    <property type="entry name" value="HisKA"/>
    <property type="match status" value="1"/>
</dbReference>
<dbReference type="GO" id="GO:0005524">
    <property type="term" value="F:ATP binding"/>
    <property type="evidence" value="ECO:0007669"/>
    <property type="project" value="UniProtKB-KW"/>
</dbReference>
<feature type="transmembrane region" description="Helical" evidence="14">
    <location>
        <begin position="91"/>
        <end position="115"/>
    </location>
</feature>
<dbReference type="AlphaFoldDB" id="A0A1E5QMW5"/>
<feature type="transmembrane region" description="Helical" evidence="14">
    <location>
        <begin position="239"/>
        <end position="259"/>
    </location>
</feature>
<dbReference type="PROSITE" id="PS50112">
    <property type="entry name" value="PAS"/>
    <property type="match status" value="1"/>
</dbReference>
<keyword evidence="8" id="KW-0418">Kinase</keyword>
<dbReference type="Gene3D" id="1.10.287.130">
    <property type="match status" value="1"/>
</dbReference>
<dbReference type="SUPFAM" id="SSF55874">
    <property type="entry name" value="ATPase domain of HSP90 chaperone/DNA topoisomerase II/histidine kinase"/>
    <property type="match status" value="1"/>
</dbReference>
<evidence type="ECO:0000259" key="15">
    <source>
        <dbReference type="PROSITE" id="PS50109"/>
    </source>
</evidence>
<keyword evidence="12 14" id="KW-0472">Membrane</keyword>
<evidence type="ECO:0000256" key="5">
    <source>
        <dbReference type="ARBA" id="ARBA00022679"/>
    </source>
</evidence>
<dbReference type="InterPro" id="IPR004358">
    <property type="entry name" value="Sig_transdc_His_kin-like_C"/>
</dbReference>
<evidence type="ECO:0000256" key="11">
    <source>
        <dbReference type="ARBA" id="ARBA00023012"/>
    </source>
</evidence>
<evidence type="ECO:0000256" key="2">
    <source>
        <dbReference type="ARBA" id="ARBA00004141"/>
    </source>
</evidence>
<dbReference type="SMART" id="SM00388">
    <property type="entry name" value="HisKA"/>
    <property type="match status" value="1"/>
</dbReference>
<feature type="transmembrane region" description="Helical" evidence="14">
    <location>
        <begin position="289"/>
        <end position="313"/>
    </location>
</feature>
<dbReference type="InterPro" id="IPR003661">
    <property type="entry name" value="HisK_dim/P_dom"/>
</dbReference>
<dbReference type="SUPFAM" id="SSF55785">
    <property type="entry name" value="PYP-like sensor domain (PAS domain)"/>
    <property type="match status" value="1"/>
</dbReference>
<dbReference type="SUPFAM" id="SSF47384">
    <property type="entry name" value="Homodimeric domain of signal transducing histidine kinase"/>
    <property type="match status" value="1"/>
</dbReference>
<dbReference type="EMBL" id="MJGC01000041">
    <property type="protein sequence ID" value="OEJ76019.1"/>
    <property type="molecule type" value="Genomic_DNA"/>
</dbReference>
<dbReference type="InterPro" id="IPR004841">
    <property type="entry name" value="AA-permease/SLC12A_dom"/>
</dbReference>
<keyword evidence="10 14" id="KW-1133">Transmembrane helix</keyword>
<evidence type="ECO:0000256" key="4">
    <source>
        <dbReference type="ARBA" id="ARBA00022553"/>
    </source>
</evidence>
<keyword evidence="11" id="KW-0902">Two-component regulatory system</keyword>
<dbReference type="InterPro" id="IPR000014">
    <property type="entry name" value="PAS"/>
</dbReference>
<comment type="catalytic activity">
    <reaction evidence="1">
        <text>ATP + protein L-histidine = ADP + protein N-phospho-L-histidine.</text>
        <dbReference type="EC" id="2.7.13.3"/>
    </reaction>
</comment>
<dbReference type="GO" id="GO:0006355">
    <property type="term" value="P:regulation of DNA-templated transcription"/>
    <property type="evidence" value="ECO:0007669"/>
    <property type="project" value="InterPro"/>
</dbReference>
<evidence type="ECO:0000259" key="16">
    <source>
        <dbReference type="PROSITE" id="PS50112"/>
    </source>
</evidence>
<dbReference type="InterPro" id="IPR036890">
    <property type="entry name" value="HATPase_C_sf"/>
</dbReference>
<evidence type="ECO:0000256" key="7">
    <source>
        <dbReference type="ARBA" id="ARBA00022741"/>
    </source>
</evidence>
<reference evidence="17" key="1">
    <citation type="submission" date="2016-09" db="EMBL/GenBank/DDBJ databases">
        <title>Draft genome of thermotolerant cyanobacterium Desertifilum sp. strain IPPAS B-1220.</title>
        <authorList>
            <person name="Sinetova M.A."/>
            <person name="Bolakhan K."/>
            <person name="Zayadan B.K."/>
            <person name="Mironov K.S."/>
            <person name="Ustinova V."/>
            <person name="Kupriyanova E.V."/>
            <person name="Sidorov R.A."/>
            <person name="Skrypnik A.N."/>
            <person name="Gogoleva N.E."/>
            <person name="Gogolev Y.V."/>
            <person name="Los D.A."/>
        </authorList>
    </citation>
    <scope>NUCLEOTIDE SEQUENCE [LARGE SCALE GENOMIC DNA]</scope>
    <source>
        <strain evidence="17">IPPAS B-1220</strain>
    </source>
</reference>
<dbReference type="EC" id="2.7.13.3" evidence="3"/>
<dbReference type="InterPro" id="IPR003594">
    <property type="entry name" value="HATPase_dom"/>
</dbReference>
<dbReference type="PANTHER" id="PTHR43065">
    <property type="entry name" value="SENSOR HISTIDINE KINASE"/>
    <property type="match status" value="1"/>
</dbReference>
<feature type="domain" description="PAS" evidence="16">
    <location>
        <begin position="528"/>
        <end position="579"/>
    </location>
</feature>
<evidence type="ECO:0000256" key="9">
    <source>
        <dbReference type="ARBA" id="ARBA00022840"/>
    </source>
</evidence>
<keyword evidence="4" id="KW-0597">Phosphoprotein</keyword>
<dbReference type="PROSITE" id="PS50109">
    <property type="entry name" value="HIS_KIN"/>
    <property type="match status" value="1"/>
</dbReference>
<feature type="transmembrane region" description="Helical" evidence="14">
    <location>
        <begin position="334"/>
        <end position="353"/>
    </location>
</feature>
<evidence type="ECO:0000256" key="14">
    <source>
        <dbReference type="SAM" id="Phobius"/>
    </source>
</evidence>
<feature type="transmembrane region" description="Helical" evidence="14">
    <location>
        <begin position="415"/>
        <end position="432"/>
    </location>
</feature>
<keyword evidence="13" id="KW-0175">Coiled coil</keyword>
<dbReference type="STRING" id="1781255.BH720_05535"/>
<gene>
    <name evidence="17" type="ORF">BH720_05535</name>
</gene>
<keyword evidence="5" id="KW-0808">Transferase</keyword>
<feature type="transmembrane region" description="Helical" evidence="14">
    <location>
        <begin position="498"/>
        <end position="519"/>
    </location>
</feature>
<dbReference type="PANTHER" id="PTHR43065:SF50">
    <property type="entry name" value="HISTIDINE KINASE"/>
    <property type="match status" value="1"/>
</dbReference>
<dbReference type="Gene3D" id="3.30.565.10">
    <property type="entry name" value="Histidine kinase-like ATPase, C-terminal domain"/>
    <property type="match status" value="1"/>
</dbReference>
<dbReference type="InterPro" id="IPR035965">
    <property type="entry name" value="PAS-like_dom_sf"/>
</dbReference>
<keyword evidence="7" id="KW-0547">Nucleotide-binding</keyword>
<evidence type="ECO:0000256" key="3">
    <source>
        <dbReference type="ARBA" id="ARBA00012438"/>
    </source>
</evidence>
<feature type="transmembrane region" description="Helical" evidence="14">
    <location>
        <begin position="153"/>
        <end position="181"/>
    </location>
</feature>
<proteinExistence type="predicted"/>
<feature type="transmembrane region" description="Helical" evidence="14">
    <location>
        <begin position="45"/>
        <end position="61"/>
    </location>
</feature>
<dbReference type="SMART" id="SM00091">
    <property type="entry name" value="PAS"/>
    <property type="match status" value="1"/>
</dbReference>
<protein>
    <recommendedName>
        <fullName evidence="3">histidine kinase</fullName>
        <ecNumber evidence="3">2.7.13.3</ecNumber>
    </recommendedName>
</protein>
<keyword evidence="6 14" id="KW-0812">Transmembrane</keyword>
<dbReference type="InterPro" id="IPR036097">
    <property type="entry name" value="HisK_dim/P_sf"/>
</dbReference>
<evidence type="ECO:0000256" key="6">
    <source>
        <dbReference type="ARBA" id="ARBA00022692"/>
    </source>
</evidence>
<feature type="transmembrane region" description="Helical" evidence="14">
    <location>
        <begin position="127"/>
        <end position="146"/>
    </location>
</feature>
<comment type="caution">
    <text evidence="17">The sequence shown here is derived from an EMBL/GenBank/DDBJ whole genome shotgun (WGS) entry which is preliminary data.</text>
</comment>